<organism evidence="1 2">
    <name type="scientific">Cronobacter sakazakii</name>
    <name type="common">Enterobacter sakazakii</name>
    <dbReference type="NCBI Taxonomy" id="28141"/>
    <lineage>
        <taxon>Bacteria</taxon>
        <taxon>Pseudomonadati</taxon>
        <taxon>Pseudomonadota</taxon>
        <taxon>Gammaproteobacteria</taxon>
        <taxon>Enterobacterales</taxon>
        <taxon>Enterobacteriaceae</taxon>
        <taxon>Cronobacter</taxon>
    </lineage>
</organism>
<protein>
    <submittedName>
        <fullName evidence="1">DUF3396 domain-containing protein</fullName>
    </submittedName>
</protein>
<dbReference type="InterPro" id="IPR021815">
    <property type="entry name" value="TsiV"/>
</dbReference>
<gene>
    <name evidence="1" type="ORF">FZI38_16075</name>
</gene>
<proteinExistence type="predicted"/>
<dbReference type="Pfam" id="PF11876">
    <property type="entry name" value="TsiV"/>
    <property type="match status" value="1"/>
</dbReference>
<reference evidence="1 2" key="1">
    <citation type="submission" date="2019-09" db="EMBL/GenBank/DDBJ databases">
        <title>Prevalence, distribution, and phylogeny of type two toxin-antitoxin genes possessed by Cronobacter species where C. sakazakii homologs follow sequence type lineages.</title>
        <authorList>
            <person name="Finkelstein S."/>
            <person name="Negrete F."/>
            <person name="Jang H."/>
            <person name="Gopinath G.R."/>
            <person name="Tall B.D."/>
        </authorList>
    </citation>
    <scope>NUCLEOTIDE SEQUENCE [LARGE SCALE GENOMIC DNA]</scope>
    <source>
        <strain evidence="1 2">MOD1_Comp4</strain>
    </source>
</reference>
<sequence length="398" mass="46000">MDFFEKFKQAEYDFTYGAEDDPEHHNALQVGIVAWFYLDKGYTKENRARIAEAWQLYHNEFGAKLKWGYIDDPNNDMTYKEILNKNLKEIIVDSFGESLFFKWCSNKGFRYSSDYSVCFESMAGWFEVIHKPVSCFGFSLPIVELMKKDRLEELLTCFCNILRPIHGVMGLGIQQCYEEERYQHLEYEVGRDFLGVDIPGGLTDDKLRNGIRTINWLTFFNNQWLEKLGGLSYLKGASSKSAIKITPYSDGVIIRAGDWPELGWVKANPYPELYVRVNKILKPIRAPEIDSLGYGSIAGEIRFDRNSTARWLARFDVDLPPLATMPAAKDPVRISCWTDDIAPYAGQWATIVNGTTDYIQTREGQKMPYFEDKHGNKHRALWQLLKRDDKGSVFIMPE</sequence>
<evidence type="ECO:0000313" key="1">
    <source>
        <dbReference type="EMBL" id="KAB0876578.1"/>
    </source>
</evidence>
<accession>A0AAN5X1E9</accession>
<evidence type="ECO:0000313" key="2">
    <source>
        <dbReference type="Proteomes" id="UP000439917"/>
    </source>
</evidence>
<name>A0AAN5X1E9_CROSK</name>
<dbReference type="Proteomes" id="UP000439917">
    <property type="component" value="Unassembled WGS sequence"/>
</dbReference>
<comment type="caution">
    <text evidence="1">The sequence shown here is derived from an EMBL/GenBank/DDBJ whole genome shotgun (WGS) entry which is preliminary data.</text>
</comment>
<dbReference type="AlphaFoldDB" id="A0AAN5X1E9"/>
<dbReference type="EMBL" id="WAGF01000016">
    <property type="protein sequence ID" value="KAB0876578.1"/>
    <property type="molecule type" value="Genomic_DNA"/>
</dbReference>
<dbReference type="RefSeq" id="WP_104678513.1">
    <property type="nucleotide sequence ID" value="NZ_JAVSDN010000003.1"/>
</dbReference>